<organism evidence="4 5">
    <name type="scientific">Obba rivulosa</name>
    <dbReference type="NCBI Taxonomy" id="1052685"/>
    <lineage>
        <taxon>Eukaryota</taxon>
        <taxon>Fungi</taxon>
        <taxon>Dikarya</taxon>
        <taxon>Basidiomycota</taxon>
        <taxon>Agaricomycotina</taxon>
        <taxon>Agaricomycetes</taxon>
        <taxon>Polyporales</taxon>
        <taxon>Gelatoporiaceae</taxon>
        <taxon>Obba</taxon>
    </lineage>
</organism>
<dbReference type="Proteomes" id="UP000250043">
    <property type="component" value="Unassembled WGS sequence"/>
</dbReference>
<sequence>MSIHLSIHYSAENSDADSEYEMRDYEVPVQGCKSTIRSIKPVDKDAANVTFPLLYWIHFGGWVLGSIEIEDYFLRMICVKLKISIVSLEYRLAPEYKFPVQNDDCYTGLKWAVENASLLSADLSKGFIVGGASAGAHLSAVMTHRAKQDPFFFGKSITGQVLQIPSLMHPNANHPERRRYKDEHRSMEDNKDIPGIDPKSMREMFDHWDAPPNDPEASPCLYPDQTGLPPAYFQLCELDPMRDDGVLYERLLREAGNKTKLDMYPGLPHLFHYLFPSVSMATKFEEDFKDGMCWLLEAGSSI</sequence>
<keyword evidence="1" id="KW-0378">Hydrolase</keyword>
<reference evidence="4 5" key="1">
    <citation type="submission" date="2016-07" db="EMBL/GenBank/DDBJ databases">
        <title>Draft genome of the white-rot fungus Obba rivulosa 3A-2.</title>
        <authorList>
            <consortium name="DOE Joint Genome Institute"/>
            <person name="Miettinen O."/>
            <person name="Riley R."/>
            <person name="Acob R."/>
            <person name="Barry K."/>
            <person name="Cullen D."/>
            <person name="De Vries R."/>
            <person name="Hainaut M."/>
            <person name="Hatakka A."/>
            <person name="Henrissat B."/>
            <person name="Hilden K."/>
            <person name="Kuo R."/>
            <person name="Labutti K."/>
            <person name="Lipzen A."/>
            <person name="Makela M.R."/>
            <person name="Sandor L."/>
            <person name="Spatafora J.W."/>
            <person name="Grigoriev I.V."/>
            <person name="Hibbett D.S."/>
        </authorList>
    </citation>
    <scope>NUCLEOTIDE SEQUENCE [LARGE SCALE GENOMIC DNA]</scope>
    <source>
        <strain evidence="4 5">3A-2</strain>
    </source>
</reference>
<feature type="compositionally biased region" description="Basic and acidic residues" evidence="2">
    <location>
        <begin position="179"/>
        <end position="198"/>
    </location>
</feature>
<evidence type="ECO:0000313" key="4">
    <source>
        <dbReference type="EMBL" id="OCH90771.1"/>
    </source>
</evidence>
<dbReference type="InterPro" id="IPR050300">
    <property type="entry name" value="GDXG_lipolytic_enzyme"/>
</dbReference>
<dbReference type="Gene3D" id="3.40.50.1820">
    <property type="entry name" value="alpha/beta hydrolase"/>
    <property type="match status" value="1"/>
</dbReference>
<dbReference type="PANTHER" id="PTHR48081:SF8">
    <property type="entry name" value="ALPHA_BETA HYDROLASE FOLD-3 DOMAIN-CONTAINING PROTEIN-RELATED"/>
    <property type="match status" value="1"/>
</dbReference>
<dbReference type="PANTHER" id="PTHR48081">
    <property type="entry name" value="AB HYDROLASE SUPERFAMILY PROTEIN C4A8.06C"/>
    <property type="match status" value="1"/>
</dbReference>
<dbReference type="GO" id="GO:0016787">
    <property type="term" value="F:hydrolase activity"/>
    <property type="evidence" value="ECO:0007669"/>
    <property type="project" value="UniProtKB-KW"/>
</dbReference>
<dbReference type="AlphaFoldDB" id="A0A8E2AUE8"/>
<evidence type="ECO:0000256" key="1">
    <source>
        <dbReference type="ARBA" id="ARBA00022801"/>
    </source>
</evidence>
<dbReference type="Pfam" id="PF07859">
    <property type="entry name" value="Abhydrolase_3"/>
    <property type="match status" value="1"/>
</dbReference>
<evidence type="ECO:0000259" key="3">
    <source>
        <dbReference type="Pfam" id="PF07859"/>
    </source>
</evidence>
<dbReference type="EMBL" id="KV722398">
    <property type="protein sequence ID" value="OCH90771.1"/>
    <property type="molecule type" value="Genomic_DNA"/>
</dbReference>
<proteinExistence type="predicted"/>
<dbReference type="InterPro" id="IPR029058">
    <property type="entry name" value="AB_hydrolase_fold"/>
</dbReference>
<feature type="region of interest" description="Disordered" evidence="2">
    <location>
        <begin position="172"/>
        <end position="198"/>
    </location>
</feature>
<evidence type="ECO:0000256" key="2">
    <source>
        <dbReference type="SAM" id="MobiDB-lite"/>
    </source>
</evidence>
<feature type="domain" description="Alpha/beta hydrolase fold-3" evidence="3">
    <location>
        <begin position="55"/>
        <end position="272"/>
    </location>
</feature>
<gene>
    <name evidence="4" type="ORF">OBBRIDRAFT_776376</name>
</gene>
<accession>A0A8E2AUE8</accession>
<dbReference type="SUPFAM" id="SSF53474">
    <property type="entry name" value="alpha/beta-Hydrolases"/>
    <property type="match status" value="1"/>
</dbReference>
<dbReference type="OrthoDB" id="408631at2759"/>
<keyword evidence="5" id="KW-1185">Reference proteome</keyword>
<name>A0A8E2AUE8_9APHY</name>
<protein>
    <recommendedName>
        <fullName evidence="3">Alpha/beta hydrolase fold-3 domain-containing protein</fullName>
    </recommendedName>
</protein>
<dbReference type="InterPro" id="IPR013094">
    <property type="entry name" value="AB_hydrolase_3"/>
</dbReference>
<evidence type="ECO:0000313" key="5">
    <source>
        <dbReference type="Proteomes" id="UP000250043"/>
    </source>
</evidence>